<dbReference type="PANTHER" id="PTHR34591:SF13">
    <property type="entry name" value="OS03G0669900 PROTEIN"/>
    <property type="match status" value="1"/>
</dbReference>
<reference evidence="1" key="1">
    <citation type="submission" date="2020-05" db="EMBL/GenBank/DDBJ databases">
        <title>WGS assembly of Panicum virgatum.</title>
        <authorList>
            <person name="Lovell J.T."/>
            <person name="Jenkins J."/>
            <person name="Shu S."/>
            <person name="Juenger T.E."/>
            <person name="Schmutz J."/>
        </authorList>
    </citation>
    <scope>NUCLEOTIDE SEQUENCE</scope>
    <source>
        <strain evidence="1">AP13</strain>
    </source>
</reference>
<evidence type="ECO:0000313" key="2">
    <source>
        <dbReference type="Proteomes" id="UP000823388"/>
    </source>
</evidence>
<dbReference type="PANTHER" id="PTHR34591">
    <property type="entry name" value="OS03G0653100 PROTEIN-RELATED"/>
    <property type="match status" value="1"/>
</dbReference>
<gene>
    <name evidence="1" type="ORF">PVAP13_9NG207573</name>
</gene>
<evidence type="ECO:0000313" key="1">
    <source>
        <dbReference type="EMBL" id="KAG2536612.1"/>
    </source>
</evidence>
<sequence length="187" mass="21452">MRPLWEGAEFTYQNLDPAVEELEWPPSPCVLHVFSSKTGRWEERSFAREGATVAGTITDMRTDSSLGHRHAVYWQGSLYVQCQTDFIMSGKYQLIQPPAAFEPSDWTDDSRARRISIGKSKSGVYSVLINKSHISVWILDDSDGQIKWVSRQLIGHLPKLQDESYFQLESHGHWMLHGIDPRWDSES</sequence>
<accession>A0A8T0MKJ4</accession>
<organism evidence="1 2">
    <name type="scientific">Panicum virgatum</name>
    <name type="common">Blackwell switchgrass</name>
    <dbReference type="NCBI Taxonomy" id="38727"/>
    <lineage>
        <taxon>Eukaryota</taxon>
        <taxon>Viridiplantae</taxon>
        <taxon>Streptophyta</taxon>
        <taxon>Embryophyta</taxon>
        <taxon>Tracheophyta</taxon>
        <taxon>Spermatophyta</taxon>
        <taxon>Magnoliopsida</taxon>
        <taxon>Liliopsida</taxon>
        <taxon>Poales</taxon>
        <taxon>Poaceae</taxon>
        <taxon>PACMAD clade</taxon>
        <taxon>Panicoideae</taxon>
        <taxon>Panicodae</taxon>
        <taxon>Paniceae</taxon>
        <taxon>Panicinae</taxon>
        <taxon>Panicum</taxon>
        <taxon>Panicum sect. Hiantes</taxon>
    </lineage>
</organism>
<proteinExistence type="predicted"/>
<keyword evidence="2" id="KW-1185">Reference proteome</keyword>
<protein>
    <submittedName>
        <fullName evidence="1">Uncharacterized protein</fullName>
    </submittedName>
</protein>
<dbReference type="AlphaFoldDB" id="A0A8T0MKJ4"/>
<dbReference type="EMBL" id="CM029054">
    <property type="protein sequence ID" value="KAG2536612.1"/>
    <property type="molecule type" value="Genomic_DNA"/>
</dbReference>
<dbReference type="Proteomes" id="UP000823388">
    <property type="component" value="Chromosome 9N"/>
</dbReference>
<comment type="caution">
    <text evidence="1">The sequence shown here is derived from an EMBL/GenBank/DDBJ whole genome shotgun (WGS) entry which is preliminary data.</text>
</comment>
<name>A0A8T0MKJ4_PANVG</name>